<evidence type="ECO:0000259" key="3">
    <source>
        <dbReference type="Pfam" id="PF10881"/>
    </source>
</evidence>
<feature type="domain" description="DUF2726" evidence="3">
    <location>
        <begin position="92"/>
        <end position="194"/>
    </location>
</feature>
<evidence type="ECO:0000256" key="2">
    <source>
        <dbReference type="SAM" id="Phobius"/>
    </source>
</evidence>
<evidence type="ECO:0000256" key="1">
    <source>
        <dbReference type="SAM" id="MobiDB-lite"/>
    </source>
</evidence>
<evidence type="ECO:0000313" key="4">
    <source>
        <dbReference type="EMBL" id="MBS7823854.1"/>
    </source>
</evidence>
<comment type="caution">
    <text evidence="4">The sequence shown here is derived from an EMBL/GenBank/DDBJ whole genome shotgun (WGS) entry which is preliminary data.</text>
</comment>
<keyword evidence="2" id="KW-1133">Transmembrane helix</keyword>
<dbReference type="Pfam" id="PF10881">
    <property type="entry name" value="DUF2726"/>
    <property type="match status" value="1"/>
</dbReference>
<dbReference type="Proteomes" id="UP000680020">
    <property type="component" value="Unassembled WGS sequence"/>
</dbReference>
<keyword evidence="2" id="KW-0812">Transmembrane</keyword>
<keyword evidence="2" id="KW-0472">Membrane</keyword>
<feature type="region of interest" description="Disordered" evidence="1">
    <location>
        <begin position="36"/>
        <end position="62"/>
    </location>
</feature>
<sequence length="224" mass="25396">MLNLFSQFSLSAIGAAIFFVLILVVAVLPKKRAPKKSKRIEPTVTEKVPQKKPQAKSDKTAREYPTFKDQQQVFTEKAKREAAVKVATFEKRGLMNIGETIAFERVQSILRYNKIPLHVYPQVPLMAFIEETTNADYVLQLQKGLRPDFVLTDFQHNVVAVIEINGNGHHDKFDDTKTMILNSVGIDVINVDTNGWNRSGSITYQNHVIQKIDEAMQMYLSQSS</sequence>
<accession>A0AB35BVT7</accession>
<organism evidence="4 5">
    <name type="scientific">Wohlfahrtiimonas chitiniclastica</name>
    <dbReference type="NCBI Taxonomy" id="400946"/>
    <lineage>
        <taxon>Bacteria</taxon>
        <taxon>Pseudomonadati</taxon>
        <taxon>Pseudomonadota</taxon>
        <taxon>Gammaproteobacteria</taxon>
        <taxon>Cardiobacteriales</taxon>
        <taxon>Ignatzschineriaceae</taxon>
        <taxon>Wohlfahrtiimonas</taxon>
    </lineage>
</organism>
<evidence type="ECO:0000313" key="5">
    <source>
        <dbReference type="Proteomes" id="UP000680020"/>
    </source>
</evidence>
<proteinExistence type="predicted"/>
<dbReference type="InterPro" id="IPR024402">
    <property type="entry name" value="DUF2726"/>
</dbReference>
<gene>
    <name evidence="4" type="ORF">J7561_01395</name>
</gene>
<dbReference type="AlphaFoldDB" id="A0AB35BVT7"/>
<name>A0AB35BVT7_9GAMM</name>
<feature type="transmembrane region" description="Helical" evidence="2">
    <location>
        <begin position="6"/>
        <end position="29"/>
    </location>
</feature>
<dbReference type="EMBL" id="JAGIBU010000001">
    <property type="protein sequence ID" value="MBS7823854.1"/>
    <property type="molecule type" value="Genomic_DNA"/>
</dbReference>
<reference evidence="4" key="1">
    <citation type="submission" date="2021-03" db="EMBL/GenBank/DDBJ databases">
        <title>Identification and antibiotic profiling of Wohlfahrtiimonas chitiniclastica, an underestimated human pathogen.</title>
        <authorList>
            <person name="Kopf A."/>
            <person name="Bunk B."/>
            <person name="Coldewey S."/>
            <person name="Gunzer F."/>
            <person name="Riedel T."/>
            <person name="Schroettner P."/>
        </authorList>
    </citation>
    <scope>NUCLEOTIDE SEQUENCE</scope>
    <source>
        <strain evidence="4">DSM 100917</strain>
    </source>
</reference>
<dbReference type="RefSeq" id="WP_213403298.1">
    <property type="nucleotide sequence ID" value="NZ_JAGIBT010000001.1"/>
</dbReference>
<protein>
    <submittedName>
        <fullName evidence="4">DUF2726 domain-containing protein</fullName>
    </submittedName>
</protein>